<gene>
    <name evidence="2" type="ORF">EDS130_LOCUS45974</name>
    <name evidence="3" type="ORF">XAT740_LOCUS56733</name>
</gene>
<evidence type="ECO:0000256" key="1">
    <source>
        <dbReference type="SAM" id="MobiDB-lite"/>
    </source>
</evidence>
<evidence type="ECO:0000313" key="3">
    <source>
        <dbReference type="EMBL" id="CAF1660356.1"/>
    </source>
</evidence>
<sequence length="185" mass="20877">MSRALDQAEENNRTLLPIGWQQQVSSASDAQSYVNDGATTHPHVITLPIRTDRQVKRCEILREEYCITEDPDVIVNESIQLDESIDEAVSLSSSSSSSSSSYLHDWVQEMIAKYPTEEQLSNMIIENYFNYISATLQDEPVSVEHQLTTIVINDDDDDSDAVLGPASKKKEDEDENDDDQEQMEC</sequence>
<feature type="region of interest" description="Disordered" evidence="1">
    <location>
        <begin position="152"/>
        <end position="185"/>
    </location>
</feature>
<evidence type="ECO:0000313" key="2">
    <source>
        <dbReference type="EMBL" id="CAF1550549.1"/>
    </source>
</evidence>
<feature type="compositionally biased region" description="Acidic residues" evidence="1">
    <location>
        <begin position="172"/>
        <end position="185"/>
    </location>
</feature>
<dbReference type="AlphaFoldDB" id="A0A815WYN2"/>
<comment type="caution">
    <text evidence="2">The sequence shown here is derived from an EMBL/GenBank/DDBJ whole genome shotgun (WGS) entry which is preliminary data.</text>
</comment>
<accession>A0A815WYN2</accession>
<protein>
    <submittedName>
        <fullName evidence="2">Uncharacterized protein</fullName>
    </submittedName>
</protein>
<dbReference type="EMBL" id="CAJNOR010011309">
    <property type="protein sequence ID" value="CAF1660356.1"/>
    <property type="molecule type" value="Genomic_DNA"/>
</dbReference>
<evidence type="ECO:0000313" key="4">
    <source>
        <dbReference type="Proteomes" id="UP000663828"/>
    </source>
</evidence>
<evidence type="ECO:0000313" key="5">
    <source>
        <dbReference type="Proteomes" id="UP000663852"/>
    </source>
</evidence>
<organism evidence="2 5">
    <name type="scientific">Adineta ricciae</name>
    <name type="common">Rotifer</name>
    <dbReference type="NCBI Taxonomy" id="249248"/>
    <lineage>
        <taxon>Eukaryota</taxon>
        <taxon>Metazoa</taxon>
        <taxon>Spiralia</taxon>
        <taxon>Gnathifera</taxon>
        <taxon>Rotifera</taxon>
        <taxon>Eurotatoria</taxon>
        <taxon>Bdelloidea</taxon>
        <taxon>Adinetida</taxon>
        <taxon>Adinetidae</taxon>
        <taxon>Adineta</taxon>
    </lineage>
</organism>
<reference evidence="2" key="1">
    <citation type="submission" date="2021-02" db="EMBL/GenBank/DDBJ databases">
        <authorList>
            <person name="Nowell W R."/>
        </authorList>
    </citation>
    <scope>NUCLEOTIDE SEQUENCE</scope>
</reference>
<name>A0A815WYN2_ADIRI</name>
<dbReference type="OrthoDB" id="10622548at2759"/>
<proteinExistence type="predicted"/>
<keyword evidence="4" id="KW-1185">Reference proteome</keyword>
<dbReference type="EMBL" id="CAJNOJ010001397">
    <property type="protein sequence ID" value="CAF1550549.1"/>
    <property type="molecule type" value="Genomic_DNA"/>
</dbReference>
<dbReference type="Proteomes" id="UP000663828">
    <property type="component" value="Unassembled WGS sequence"/>
</dbReference>
<dbReference type="Proteomes" id="UP000663852">
    <property type="component" value="Unassembled WGS sequence"/>
</dbReference>